<evidence type="ECO:0000313" key="4">
    <source>
        <dbReference type="Proteomes" id="UP000053424"/>
    </source>
</evidence>
<feature type="domain" description="BTB" evidence="2">
    <location>
        <begin position="2468"/>
        <end position="2542"/>
    </location>
</feature>
<proteinExistence type="predicted"/>
<dbReference type="InterPro" id="IPR000210">
    <property type="entry name" value="BTB/POZ_dom"/>
</dbReference>
<reference evidence="3 4" key="1">
    <citation type="submission" date="2014-04" db="EMBL/GenBank/DDBJ databases">
        <authorList>
            <consortium name="DOE Joint Genome Institute"/>
            <person name="Kuo A."/>
            <person name="Gay G."/>
            <person name="Dore J."/>
            <person name="Kohler A."/>
            <person name="Nagy L.G."/>
            <person name="Floudas D."/>
            <person name="Copeland A."/>
            <person name="Barry K.W."/>
            <person name="Cichocki N."/>
            <person name="Veneault-Fourrey C."/>
            <person name="LaButti K."/>
            <person name="Lindquist E.A."/>
            <person name="Lipzen A."/>
            <person name="Lundell T."/>
            <person name="Morin E."/>
            <person name="Murat C."/>
            <person name="Sun H."/>
            <person name="Tunlid A."/>
            <person name="Henrissat B."/>
            <person name="Grigoriev I.V."/>
            <person name="Hibbett D.S."/>
            <person name="Martin F."/>
            <person name="Nordberg H.P."/>
            <person name="Cantor M.N."/>
            <person name="Hua S.X."/>
        </authorList>
    </citation>
    <scope>NUCLEOTIDE SEQUENCE [LARGE SCALE GENOMIC DNA]</scope>
    <source>
        <strain evidence="4">h7</strain>
    </source>
</reference>
<dbReference type="SUPFAM" id="SSF55874">
    <property type="entry name" value="ATPase domain of HSP90 chaperone/DNA topoisomerase II/histidine kinase"/>
    <property type="match status" value="2"/>
</dbReference>
<evidence type="ECO:0000259" key="2">
    <source>
        <dbReference type="PROSITE" id="PS50097"/>
    </source>
</evidence>
<dbReference type="Pfam" id="PF00651">
    <property type="entry name" value="BTB"/>
    <property type="match status" value="1"/>
</dbReference>
<dbReference type="PANTHER" id="PTHR15600">
    <property type="entry name" value="SACSIN"/>
    <property type="match status" value="1"/>
</dbReference>
<dbReference type="PROSITE" id="PS50097">
    <property type="entry name" value="BTB"/>
    <property type="match status" value="1"/>
</dbReference>
<dbReference type="GO" id="GO:0030544">
    <property type="term" value="F:Hsp70 protein binding"/>
    <property type="evidence" value="ECO:0007669"/>
    <property type="project" value="TreeGrafter"/>
</dbReference>
<reference evidence="4" key="2">
    <citation type="submission" date="2015-01" db="EMBL/GenBank/DDBJ databases">
        <title>Evolutionary Origins and Diversification of the Mycorrhizal Mutualists.</title>
        <authorList>
            <consortium name="DOE Joint Genome Institute"/>
            <consortium name="Mycorrhizal Genomics Consortium"/>
            <person name="Kohler A."/>
            <person name="Kuo A."/>
            <person name="Nagy L.G."/>
            <person name="Floudas D."/>
            <person name="Copeland A."/>
            <person name="Barry K.W."/>
            <person name="Cichocki N."/>
            <person name="Veneault-Fourrey C."/>
            <person name="LaButti K."/>
            <person name="Lindquist E.A."/>
            <person name="Lipzen A."/>
            <person name="Lundell T."/>
            <person name="Morin E."/>
            <person name="Murat C."/>
            <person name="Riley R."/>
            <person name="Ohm R."/>
            <person name="Sun H."/>
            <person name="Tunlid A."/>
            <person name="Henrissat B."/>
            <person name="Grigoriev I.V."/>
            <person name="Hibbett D.S."/>
            <person name="Martin F."/>
        </authorList>
    </citation>
    <scope>NUCLEOTIDE SEQUENCE [LARGE SCALE GENOMIC DNA]</scope>
    <source>
        <strain evidence="4">h7</strain>
    </source>
</reference>
<dbReference type="Pfam" id="PF25794">
    <property type="entry name" value="SACS"/>
    <property type="match status" value="2"/>
</dbReference>
<gene>
    <name evidence="3" type="ORF">M413DRAFT_30903</name>
</gene>
<dbReference type="STRING" id="686832.A0A0C2Y8T1"/>
<dbReference type="Gene3D" id="3.30.710.10">
    <property type="entry name" value="Potassium Channel Kv1.1, Chain A"/>
    <property type="match status" value="1"/>
</dbReference>
<organism evidence="3 4">
    <name type="scientific">Hebeloma cylindrosporum</name>
    <dbReference type="NCBI Taxonomy" id="76867"/>
    <lineage>
        <taxon>Eukaryota</taxon>
        <taxon>Fungi</taxon>
        <taxon>Dikarya</taxon>
        <taxon>Basidiomycota</taxon>
        <taxon>Agaricomycotina</taxon>
        <taxon>Agaricomycetes</taxon>
        <taxon>Agaricomycetidae</taxon>
        <taxon>Agaricales</taxon>
        <taxon>Agaricineae</taxon>
        <taxon>Hymenogastraceae</taxon>
        <taxon>Hebeloma</taxon>
    </lineage>
</organism>
<dbReference type="OrthoDB" id="1262810at2759"/>
<dbReference type="InterPro" id="IPR058210">
    <property type="entry name" value="SACS/Nov_dom"/>
</dbReference>
<dbReference type="NCBIfam" id="NF047352">
    <property type="entry name" value="P_loop_sacsin"/>
    <property type="match status" value="1"/>
</dbReference>
<dbReference type="SMART" id="SM00225">
    <property type="entry name" value="BTB"/>
    <property type="match status" value="1"/>
</dbReference>
<dbReference type="InterPro" id="IPR052972">
    <property type="entry name" value="Sacsin_chaperone_reg"/>
</dbReference>
<keyword evidence="4" id="KW-1185">Reference proteome</keyword>
<dbReference type="SUPFAM" id="SSF54695">
    <property type="entry name" value="POZ domain"/>
    <property type="match status" value="1"/>
</dbReference>
<protein>
    <recommendedName>
        <fullName evidence="2">BTB domain-containing protein</fullName>
    </recommendedName>
</protein>
<keyword evidence="1" id="KW-0175">Coiled coil</keyword>
<feature type="coiled-coil region" evidence="1">
    <location>
        <begin position="2587"/>
        <end position="2614"/>
    </location>
</feature>
<name>A0A0C2Y8T1_HEBCY</name>
<sequence>MEESFSQKTSPFAALRGILSQYPFSAGLLREISQNSDDAGASKQTFVLDRRTHSLSNLYHADLAMAQGPALLAFNNAIFQAPDWEALQSTYESSKLNDSSKIGKYGVGFRSVFHITDCPQILSGSYLAILDPLSAFTGSTGKKLDLGHVVSKHPGQVAPFTRFLPPHFVGPSFDSTVIRCPLRTLPSNISSKVVTAEEIFHLFTEFIREEIDISLLFLSNIQEIEIYDVDERGNSTCLVTLSIRRTERTVLEDGNTTYVATTTTTTKEKVTETVWRVLRCPFQQAEAIKVLSNAIRADPTRILKEHKLLPTVGLATSLRHPAEQQKSGRLFTYLPLPIPTGFPVHIHALFALTQSRQNLRNPREIGLIPGSADHTLIEWNGLLFNEYIPRAWAIFLGTLANRDEVDDIFSSWPTEQRVAATSGETVYWGSLPKWVFTFIASSGLSVWPVYGGSPRRYRPLEELIISEPSIPAMVLRILADIGLQFTCPPQYIVDVIKSRSDPRFKILTPDEAHNALLDHVDALLAAPKEVKSVILEYLISNRNLLNLVGLPVTPVVGGGFVVLRPSPSDFAHVLLNRAEYDTFGSCDDNSIALHLLPPHISDLLRTKGPGLVNVEPLAIPRIVDYLTQYPNQFGLELSRVRTDPKAVEWLSKFWVWFNTYGLRVVLFPKLRPLFLLPSTDGLRSADKALFKSRAEHPFTIKHLSALGVPFFHAELSEQAQIVLRNHGLLKYVSDVYALLDSIPSGFSSATPLSKDTCIAILKHISSYAKISGTPFSPEQVLRLRSLPIYPIADFSSTSQALSITWARIPDGLSPRSISSPSFLPRIDGVVFVQLTQIAPDILNYIDASNPGQLSDVLLLRLTVDNFVQQPDYVQAAALNYIVSHLQHIAPATIQVLREKPFVLLKDGTRKRPGDVVDPVSDLAPLYVDNLAYEPSLSTASEKAIERITYISSLPSSSSSRAEELAGVLLSLVCSTSLDYSQLNIPPTRRWLPTNQGLRGSGECREATVPLHLFDKVLAVLTSPCNVPSGLRKAFRWDQPLGVDVLMKQLGRVLEGPSGDDERFPVVLDIIKELASRNVSDVELVSLQEVTLGKKWVPANNRNLAEVTSVVFSPPGAESGFYQSYPFGQKEKELLRRLGCTDAPSAEAIIHKLETLQNQPSTLSTVNAALGLLRSLPNDLHDDSRNKLFIPDTANVLRPFPEIYFNDIGNRASLIQSDPIAHDLIDEALTRKLKLKRLGLKYVDLQIAGVDMGEKPVTTVRKNLRQYTEQQFITEFLANAADADATTFTLLVNGVSLKPDDNIQALSPVMAEFCMSPSLVVHNNSTFSDADFVGIRRTSIGTKEGKEGKIGQFGLGALTMFHFTELALVVSNNQVLFLNPSKEHLPIPDLAALMVPLNQIRKCYRSHLEAIDGLFGFDISGTEPYNGTIFILPLRQRSHCEGRADAVSHVQFWTPQEITRRIVEPFLESAANCLLFTKIDVISALVRESTGVPIQLWSFEAYRTQGLIEEATGYSIHDVIITDAAGSDFAWKVAKASVSGDYVPLELQGPLVARHRLRLPAVAGLALSLNHTPQARRSYKFFSTLPLGIPTSLPLHVMASFILSSDRRHIRLDERGDHETQYNKWLLSKVIPLLYLFLLEHSLQSEDPIDNKEWWPRHLLDDDILSRIIVESFYSDPMNLKSCSRRVFRSSNYPALSLSPQEAVLSGDEPAGIAEALSSLGSTRIVTLSRGAHRIAVEKAGMVAVNPEFLRDEIAQQPEIVTSVLPFKILEDIIAFLSNPKLEQATLLVGLSILPLQNGSFGTFQEKSNPESYYVWTPQLPDVPHNFPEQNFVHPKLKVKNLLKAGLNIQRLDPISIVGLIAKQLPASSPFQPPEELSTWIYDFWASWPEYVQLGLDHSQISVFPLVPTIDQTTFVSLSQCKDSTAVLVGGHTQYAQALRSCLAAVGLMVVRLDEEPTPPALQYILQTPGYPPLTFEGLLSALVPFQNTLTERFNNLDEELRSQFASWARPEIREIPEALIPIAQELPIWRSACRGSGLELLPASATFMLPQAIRRDLVAPFISQYVANDGPLQHLNGPTLTFVELADKLELPSTFTHPEMLSYGQLLQAWISRLPPGFTNPIPLPNSNLELKASTELYSRDALFLAAFGSDSELFMPPELQELERALHKHGLRNDAQLDIPMFQMCAEAVNNRQEDDRAAGAVVVYDAYCVSLPMQVGANDQESWRQLDDLWFIPRRMDTERRLEDGPQEPGLEIPLSVTMLPLVASPIDLVKQEFESVAWTQRATFATQPHQRVQVAYPALGRPTFHEVIRHLRALSSFQASTPNQRRILIHDIRSTYDFLEDNIGSATGEDIVQIRDGALFLNVEDPDTDTWVWDEGDRLVFETHDMENSVRYVRAFLLPYGKLLRAAGVLQVYHPQYIPNPATDSSESKLESIRLGFNELRVKEALTDVVFIPREVDERSNATPEDEESQLGDTKPLVAHRSFLAVFSEYFADAFCGGFGESRTASSVDPVKMNVSGYSRECIQLVLDYIYTGIQSIHDAELELLLEAIRLSAYWQINDLFQAMQREIIQRKLFAPQSLDLIRAAATISQAETLLEACDEYEEKNASLIRKIRVFSVE</sequence>
<dbReference type="PANTHER" id="PTHR15600:SF42">
    <property type="entry name" value="SACSIN"/>
    <property type="match status" value="1"/>
</dbReference>
<dbReference type="CDD" id="cd18186">
    <property type="entry name" value="BTB_POZ_ZBTB_KLHL-like"/>
    <property type="match status" value="1"/>
</dbReference>
<dbReference type="InterPro" id="IPR036890">
    <property type="entry name" value="HATPase_C_sf"/>
</dbReference>
<evidence type="ECO:0000313" key="3">
    <source>
        <dbReference type="EMBL" id="KIM37442.1"/>
    </source>
</evidence>
<evidence type="ECO:0000256" key="1">
    <source>
        <dbReference type="SAM" id="Coils"/>
    </source>
</evidence>
<accession>A0A0C2Y8T1</accession>
<dbReference type="EMBL" id="KN831797">
    <property type="protein sequence ID" value="KIM37442.1"/>
    <property type="molecule type" value="Genomic_DNA"/>
</dbReference>
<dbReference type="InterPro" id="IPR011333">
    <property type="entry name" value="SKP1/BTB/POZ_sf"/>
</dbReference>
<dbReference type="HOGENOM" id="CLU_000417_1_0_1"/>
<dbReference type="Proteomes" id="UP000053424">
    <property type="component" value="Unassembled WGS sequence"/>
</dbReference>